<dbReference type="PANTHER" id="PTHR14519">
    <property type="entry name" value="VITAMIN K EPOXIDE REDUCTASE COMPLEX, SUBUNIT 1"/>
    <property type="match status" value="1"/>
</dbReference>
<dbReference type="InterPro" id="IPR012932">
    <property type="entry name" value="VKOR"/>
</dbReference>
<gene>
    <name evidence="15" type="ORF">ALAG00032_LOCUS15554</name>
</gene>
<evidence type="ECO:0000256" key="1">
    <source>
        <dbReference type="ARBA" id="ARBA00004477"/>
    </source>
</evidence>
<keyword evidence="4 12" id="KW-0812">Transmembrane</keyword>
<dbReference type="InterPro" id="IPR042406">
    <property type="entry name" value="VKORC1/VKORC1L1"/>
</dbReference>
<keyword evidence="11" id="KW-0676">Redox-active center</keyword>
<evidence type="ECO:0000256" key="13">
    <source>
        <dbReference type="SAM" id="SignalP"/>
    </source>
</evidence>
<dbReference type="Pfam" id="PF07884">
    <property type="entry name" value="VKOR"/>
    <property type="match status" value="1"/>
</dbReference>
<dbReference type="EC" id="1.17.4.4" evidence="3"/>
<evidence type="ECO:0000256" key="10">
    <source>
        <dbReference type="ARBA" id="ARBA00023157"/>
    </source>
</evidence>
<proteinExistence type="inferred from homology"/>
<keyword evidence="5" id="KW-0874">Quinone</keyword>
<evidence type="ECO:0000256" key="8">
    <source>
        <dbReference type="ARBA" id="ARBA00023002"/>
    </source>
</evidence>
<feature type="transmembrane region" description="Helical" evidence="12">
    <location>
        <begin position="71"/>
        <end position="90"/>
    </location>
</feature>
<name>A0A7S3K6R5_9STRA</name>
<keyword evidence="10" id="KW-1015">Disulfide bond</keyword>
<evidence type="ECO:0000313" key="15">
    <source>
        <dbReference type="EMBL" id="CAE0374750.1"/>
    </source>
</evidence>
<feature type="transmembrane region" description="Helical" evidence="12">
    <location>
        <begin position="96"/>
        <end position="117"/>
    </location>
</feature>
<evidence type="ECO:0000256" key="12">
    <source>
        <dbReference type="SAM" id="Phobius"/>
    </source>
</evidence>
<evidence type="ECO:0000256" key="6">
    <source>
        <dbReference type="ARBA" id="ARBA00022824"/>
    </source>
</evidence>
<evidence type="ECO:0000256" key="7">
    <source>
        <dbReference type="ARBA" id="ARBA00022989"/>
    </source>
</evidence>
<dbReference type="Gene3D" id="1.20.1440.130">
    <property type="entry name" value="VKOR domain"/>
    <property type="match status" value="1"/>
</dbReference>
<evidence type="ECO:0000256" key="3">
    <source>
        <dbReference type="ARBA" id="ARBA00012278"/>
    </source>
</evidence>
<accession>A0A7S3K6R5</accession>
<reference evidence="15" key="1">
    <citation type="submission" date="2021-01" db="EMBL/GenBank/DDBJ databases">
        <authorList>
            <person name="Corre E."/>
            <person name="Pelletier E."/>
            <person name="Niang G."/>
            <person name="Scheremetjew M."/>
            <person name="Finn R."/>
            <person name="Kale V."/>
            <person name="Holt S."/>
            <person name="Cochrane G."/>
            <person name="Meng A."/>
            <person name="Brown T."/>
            <person name="Cohen L."/>
        </authorList>
    </citation>
    <scope>NUCLEOTIDE SEQUENCE</scope>
    <source>
        <strain evidence="15">CCMP1510</strain>
    </source>
</reference>
<dbReference type="InterPro" id="IPR038354">
    <property type="entry name" value="VKOR_sf"/>
</dbReference>
<dbReference type="GO" id="GO:0042373">
    <property type="term" value="P:vitamin K metabolic process"/>
    <property type="evidence" value="ECO:0007669"/>
    <property type="project" value="InterPro"/>
</dbReference>
<keyword evidence="6" id="KW-0256">Endoplasmic reticulum</keyword>
<feature type="domain" description="Vitamin K epoxide reductase" evidence="14">
    <location>
        <begin position="1"/>
        <end position="146"/>
    </location>
</feature>
<dbReference type="EMBL" id="HBIJ01023525">
    <property type="protein sequence ID" value="CAE0374750.1"/>
    <property type="molecule type" value="Transcribed_RNA"/>
</dbReference>
<comment type="subcellular location">
    <subcellularLocation>
        <location evidence="1">Endoplasmic reticulum membrane</location>
        <topology evidence="1">Multi-pass membrane protein</topology>
    </subcellularLocation>
</comment>
<evidence type="ECO:0000256" key="5">
    <source>
        <dbReference type="ARBA" id="ARBA00022719"/>
    </source>
</evidence>
<comment type="similarity">
    <text evidence="2">Belongs to the VKOR family.</text>
</comment>
<organism evidence="15">
    <name type="scientific">Aureoumbra lagunensis</name>
    <dbReference type="NCBI Taxonomy" id="44058"/>
    <lineage>
        <taxon>Eukaryota</taxon>
        <taxon>Sar</taxon>
        <taxon>Stramenopiles</taxon>
        <taxon>Ochrophyta</taxon>
        <taxon>Pelagophyceae</taxon>
        <taxon>Pelagomonadales</taxon>
        <taxon>Aureoumbra</taxon>
    </lineage>
</organism>
<evidence type="ECO:0000259" key="14">
    <source>
        <dbReference type="SMART" id="SM00756"/>
    </source>
</evidence>
<keyword evidence="13" id="KW-0732">Signal</keyword>
<feature type="signal peptide" evidence="13">
    <location>
        <begin position="1"/>
        <end position="30"/>
    </location>
</feature>
<keyword evidence="7 12" id="KW-1133">Transmembrane helix</keyword>
<dbReference type="GO" id="GO:0047057">
    <property type="term" value="F:vitamin-K-epoxide reductase (warfarin-sensitive) activity"/>
    <property type="evidence" value="ECO:0007669"/>
    <property type="project" value="UniProtKB-EC"/>
</dbReference>
<evidence type="ECO:0000256" key="4">
    <source>
        <dbReference type="ARBA" id="ARBA00022692"/>
    </source>
</evidence>
<feature type="chain" id="PRO_5030750762" description="vitamin-K-epoxide reductase (warfarin-sensitive)" evidence="13">
    <location>
        <begin position="31"/>
        <end position="157"/>
    </location>
</feature>
<dbReference type="PANTHER" id="PTHR14519:SF5">
    <property type="entry name" value="VITAMIN K EPOXIDE REDUCTASE COMPLEX SUBUNIT 1-LIKE PROTEIN 1"/>
    <property type="match status" value="1"/>
</dbReference>
<protein>
    <recommendedName>
        <fullName evidence="3">vitamin-K-epoxide reductase (warfarin-sensitive)</fullName>
        <ecNumber evidence="3">1.17.4.4</ecNumber>
    </recommendedName>
</protein>
<keyword evidence="9 12" id="KW-0472">Membrane</keyword>
<sequence>MICPETRVVLLGVFGLLVSLYALHVETKLADPFYVPACNTSWGSCAAVFGSEYAHLLSKWGLVAKGSALDFSLATMGAFNYSLYIFYPFWPRSTRATLLILLATASCLFSVYLLYVLKSILKDFCIVCTTFHCINFSLFSFGALPEFRSSQQKLHPK</sequence>
<dbReference type="GO" id="GO:0005789">
    <property type="term" value="C:endoplasmic reticulum membrane"/>
    <property type="evidence" value="ECO:0007669"/>
    <property type="project" value="UniProtKB-SubCell"/>
</dbReference>
<dbReference type="SMART" id="SM00756">
    <property type="entry name" value="VKc"/>
    <property type="match status" value="1"/>
</dbReference>
<evidence type="ECO:0000256" key="2">
    <source>
        <dbReference type="ARBA" id="ARBA00006214"/>
    </source>
</evidence>
<dbReference type="GO" id="GO:0048038">
    <property type="term" value="F:quinone binding"/>
    <property type="evidence" value="ECO:0007669"/>
    <property type="project" value="UniProtKB-KW"/>
</dbReference>
<dbReference type="AlphaFoldDB" id="A0A7S3K6R5"/>
<evidence type="ECO:0000256" key="9">
    <source>
        <dbReference type="ARBA" id="ARBA00023136"/>
    </source>
</evidence>
<evidence type="ECO:0000256" key="11">
    <source>
        <dbReference type="ARBA" id="ARBA00023284"/>
    </source>
</evidence>
<keyword evidence="8" id="KW-0560">Oxidoreductase</keyword>